<name>A0A553H2D5_9PSED</name>
<dbReference type="Gene3D" id="3.40.190.10">
    <property type="entry name" value="Periplasmic binding protein-like II"/>
    <property type="match status" value="2"/>
</dbReference>
<dbReference type="PANTHER" id="PTHR35936">
    <property type="entry name" value="MEMBRANE-BOUND LYTIC MUREIN TRANSGLYCOSYLASE F"/>
    <property type="match status" value="1"/>
</dbReference>
<dbReference type="Proteomes" id="UP000315235">
    <property type="component" value="Unassembled WGS sequence"/>
</dbReference>
<dbReference type="AlphaFoldDB" id="A0A553H2D5"/>
<proteinExistence type="inferred from homology"/>
<evidence type="ECO:0000256" key="1">
    <source>
        <dbReference type="ARBA" id="ARBA00010333"/>
    </source>
</evidence>
<accession>A0A553H2D5</accession>
<protein>
    <submittedName>
        <fullName evidence="2">Transporter substrate-binding domain-containing protein</fullName>
    </submittedName>
</protein>
<reference evidence="2 3" key="1">
    <citation type="submission" date="2019-07" db="EMBL/GenBank/DDBJ databases">
        <title>Pseudomonas mangiferae sp. nov., isolated from bark of mango tree in Thailand.</title>
        <authorList>
            <person name="Srisuk N."/>
            <person name="Anurat P."/>
        </authorList>
    </citation>
    <scope>NUCLEOTIDE SEQUENCE [LARGE SCALE GENOMIC DNA]</scope>
    <source>
        <strain evidence="2 3">DMKU_BBB3-04</strain>
    </source>
</reference>
<dbReference type="SUPFAM" id="SSF53850">
    <property type="entry name" value="Periplasmic binding protein-like II"/>
    <property type="match status" value="1"/>
</dbReference>
<comment type="similarity">
    <text evidence="1">Belongs to the bacterial solute-binding protein 3 family.</text>
</comment>
<comment type="caution">
    <text evidence="2">The sequence shown here is derived from an EMBL/GenBank/DDBJ whole genome shotgun (WGS) entry which is preliminary data.</text>
</comment>
<dbReference type="OrthoDB" id="5296159at2"/>
<dbReference type="RefSeq" id="WP_143487285.1">
    <property type="nucleotide sequence ID" value="NZ_VJOY01000003.1"/>
</dbReference>
<evidence type="ECO:0000313" key="3">
    <source>
        <dbReference type="Proteomes" id="UP000315235"/>
    </source>
</evidence>
<organism evidence="2 3">
    <name type="scientific">Pseudomonas mangiferae</name>
    <dbReference type="NCBI Taxonomy" id="2593654"/>
    <lineage>
        <taxon>Bacteria</taxon>
        <taxon>Pseudomonadati</taxon>
        <taxon>Pseudomonadota</taxon>
        <taxon>Gammaproteobacteria</taxon>
        <taxon>Pseudomonadales</taxon>
        <taxon>Pseudomonadaceae</taxon>
        <taxon>Pseudomonas</taxon>
    </lineage>
</organism>
<keyword evidence="3" id="KW-1185">Reference proteome</keyword>
<gene>
    <name evidence="2" type="ORF">FM069_05510</name>
</gene>
<dbReference type="EMBL" id="VJOY01000003">
    <property type="protein sequence ID" value="TRX75893.1"/>
    <property type="molecule type" value="Genomic_DNA"/>
</dbReference>
<dbReference type="PANTHER" id="PTHR35936:SF25">
    <property type="entry name" value="ABC TRANSPORTER SUBSTRATE-BINDING PROTEIN"/>
    <property type="match status" value="1"/>
</dbReference>
<sequence length="251" mass="28976">MRVWVLLLALLVTLPARSEIIRLTNGEWPPYFGEHLPHHGVGSRIVEEAFAREGVEVQWEFHPWARALRMAERGQRTGTALWLRSPEREGAFHISEAVLESGYVLFHRRDRRFDWQSVDDLQGLRLGGTLGYDYGEAFQQAERDGRLQVARMRGERQGLDMLLAGRIDVLPVDRIVALHLLRNEYDVTERARLTYHPRPLRVDTLHLLLSRRVSGNAELLARFNHGLAALRREGLLDRYLDDLQQTLALAH</sequence>
<evidence type="ECO:0000313" key="2">
    <source>
        <dbReference type="EMBL" id="TRX75893.1"/>
    </source>
</evidence>